<keyword evidence="18 33" id="KW-0946">Virion</keyword>
<dbReference type="CDD" id="cd09909">
    <property type="entry name" value="HIV-1-like_HR1-HR2"/>
    <property type="match status" value="1"/>
</dbReference>
<dbReference type="GO" id="GO:0052031">
    <property type="term" value="P:symbiont-mediated perturbation of host defense response"/>
    <property type="evidence" value="ECO:0007669"/>
    <property type="project" value="UniProtKB-UniRule"/>
</dbReference>
<evidence type="ECO:0000256" key="29">
    <source>
        <dbReference type="ARBA" id="ARBA00023280"/>
    </source>
</evidence>
<evidence type="ECO:0000256" key="35">
    <source>
        <dbReference type="SAM" id="MobiDB-lite"/>
    </source>
</evidence>
<evidence type="ECO:0000256" key="4">
    <source>
        <dbReference type="ARBA" id="ARBA00004563"/>
    </source>
</evidence>
<comment type="function">
    <text evidence="33">Envelope glycoprotein gp160: Oligomerizes in the host endoplasmic reticulum into predominantly trimers. In a second time, gp160 transits in the host Golgi, where glycosylation is completed. The precursor is then proteolytically cleaved in the trans-Golgi and thereby activated by cellular furin or furin-like proteases to produce gp120 and gp41.</text>
</comment>
<dbReference type="SUPFAM" id="SSF58069">
    <property type="entry name" value="Virus ectodomain"/>
    <property type="match status" value="1"/>
</dbReference>
<evidence type="ECO:0000313" key="38">
    <source>
        <dbReference type="EMBL" id="AOK87417.1"/>
    </source>
</evidence>
<keyword evidence="16 33" id="KW-0732">Signal</keyword>
<feature type="disulfide bond" evidence="33">
    <location>
        <begin position="588"/>
        <end position="594"/>
    </location>
</feature>
<comment type="function">
    <text evidence="33">Surface protein gp120: Attaches the virus to the host lymphoid cell by binding to the primary receptor CD4. This interaction induces a structural rearrangement creating a high affinity binding site for a chemokine coreceptor like CXCR4 and/or CCR5. Acts as a ligand for CD209/DC-SIGN and CLEC4M/DC-SIGNR, which are respectively found on dendritic cells (DCs), and on endothelial cells of liver sinusoids and lymph node sinuses. These interactions allow capture of viral particles at mucosal surfaces by these cells and subsequent transmission to permissive cells. HIV subverts the migration properties of dendritic cells to gain access to CD4+ T-cells in lymph nodes. Virus transmission to permissive T-cells occurs either in trans (without DCs infection, through viral capture and transmission), or in cis (following DCs productive infection, through the usual CD4-gp120 interaction), thereby inducing a robust infection. In trans infection, bound virions remain infectious over days and it is proposed that they are not degraded, but protected in non-lysosomal acidic organelles within the DCs close to the cell membrane thus contributing to the viral infectious potential during DCs' migration from the periphery to the lymphoid tissues. On arrival at lymphoid tissues, intact virions recycle back to DCs' cell surface allowing virus transmission to CD4+ T-cells.</text>
</comment>
<feature type="disulfide bond" evidence="33">
    <location>
        <begin position="220"/>
        <end position="231"/>
    </location>
</feature>
<dbReference type="GO" id="GO:0075512">
    <property type="term" value="P:clathrin-dependent endocytosis of virus by host cell"/>
    <property type="evidence" value="ECO:0007669"/>
    <property type="project" value="UniProtKB-UniRule"/>
</dbReference>
<dbReference type="GO" id="GO:1903911">
    <property type="term" value="P:positive regulation of receptor clustering"/>
    <property type="evidence" value="ECO:0007669"/>
    <property type="project" value="UniProtKB-UniRule"/>
</dbReference>
<feature type="coiled-coil region" evidence="33">
    <location>
        <begin position="623"/>
        <end position="657"/>
    </location>
</feature>
<dbReference type="Gene3D" id="2.170.40.20">
    <property type="entry name" value="Human immunodeficiency virus 1, Gp160, envelope glycoprotein"/>
    <property type="match status" value="2"/>
</dbReference>
<keyword evidence="25 33" id="KW-0472">Membrane</keyword>
<dbReference type="GO" id="GO:0044175">
    <property type="term" value="C:host cell endosome membrane"/>
    <property type="evidence" value="ECO:0007669"/>
    <property type="project" value="UniProtKB-SubCell"/>
</dbReference>
<keyword evidence="15 33" id="KW-0053">Apoptosis</keyword>
<keyword evidence="13 33" id="KW-0165">Cleavage on pair of basic residues</keyword>
<evidence type="ECO:0000256" key="27">
    <source>
        <dbReference type="ARBA" id="ARBA00023157"/>
    </source>
</evidence>
<dbReference type="FunFam" id="1.20.5.490:FF:000001">
    <property type="entry name" value="Envelope glycoprotein gp160"/>
    <property type="match status" value="1"/>
</dbReference>
<comment type="PTM">
    <text evidence="33">Specific enzymatic cleavages in vivo yield mature proteins. Envelope glycoproteins are synthesized as a inactive precursor that is heavily N-glycosylated and processed likely by host cell furin in the Golgi to yield the mature SU and TM proteins. The cleavage site between SU and TM requires the minimal sequence [KR]-X-[KR]-R. About 2 of the 9 disulfide bonds of gp41 are reduced by P4HB/PDI, following binding to CD4 receptor.</text>
</comment>
<evidence type="ECO:0000256" key="6">
    <source>
        <dbReference type="ARBA" id="ARBA00004650"/>
    </source>
</evidence>
<dbReference type="InterPro" id="IPR037527">
    <property type="entry name" value="Gp160"/>
</dbReference>
<dbReference type="GO" id="GO:0019064">
    <property type="term" value="P:fusion of virus membrane with host plasma membrane"/>
    <property type="evidence" value="ECO:0007669"/>
    <property type="project" value="UniProtKB-UniRule"/>
</dbReference>
<dbReference type="GO" id="GO:0055036">
    <property type="term" value="C:virion membrane"/>
    <property type="evidence" value="ECO:0007669"/>
    <property type="project" value="UniProtKB-SubCell"/>
</dbReference>
<comment type="subcellular location">
    <molecule>Transmembrane protein gp41</molecule>
    <subcellularLocation>
        <location evidence="33">Virion membrane</location>
        <topology evidence="33">Single-pass type I membrane protein</topology>
    </subcellularLocation>
    <subcellularLocation>
        <location evidence="33">Host cell membrane</location>
        <topology evidence="33">Single-pass type I membrane protein</topology>
    </subcellularLocation>
    <subcellularLocation>
        <location evidence="33">Host endosome membrane</location>
        <topology evidence="33">Single-pass type I membrane protein</topology>
    </subcellularLocation>
    <text evidence="33">It is probably concentrated at the site of budding and incorporated into the virions possibly by contacts between the cytoplasmic tail of Env and the N-terminus of Gag.</text>
</comment>
<proteinExistence type="inferred from homology"/>
<dbReference type="InterPro" id="IPR000777">
    <property type="entry name" value="HIV1_Gp120"/>
</dbReference>
<evidence type="ECO:0000256" key="16">
    <source>
        <dbReference type="ARBA" id="ARBA00022729"/>
    </source>
</evidence>
<dbReference type="FunFam" id="2.170.40.20:FF:000003">
    <property type="entry name" value="Envelope glycoprotein gp160"/>
    <property type="match status" value="1"/>
</dbReference>
<evidence type="ECO:0000256" key="33">
    <source>
        <dbReference type="HAMAP-Rule" id="MF_04083"/>
    </source>
</evidence>
<evidence type="ECO:0000256" key="24">
    <source>
        <dbReference type="ARBA" id="ARBA00023054"/>
    </source>
</evidence>
<comment type="subunit">
    <text evidence="32">The mature envelope protein (Env) consists of a homotrimer of non-covalently associated gp120-gp41 heterodimers. The resulting complex protrudes from the virus surface as a spike. There seems to be as few as 10 spikes on the average virion. Interacts with host CD4, CCR5 and CXCR4. Gp120 also interacts with the C-type lectins CD209/DC-SIGN and CLEC4M/DC-SIGNR (collectively referred to as DC-SIGN(R)). Gp120 and gp41 interact with GalCer. Gp120 interacts with host ITGA4/ITGB7 complex; on CD4+ T-cells, this interaction results in rapid activation of integrin ITGAL/LFA-1, which facilitates efficient cell-to-cell spreading of HIV-1. Gp120 interacts with cell-associated heparan sulfate; this interaction increases virus infectivity on permissive cells and may be involved in infection of CD4- cells.</text>
</comment>
<feature type="lipid moiety-binding region" description="S-palmitoyl cysteine; by host" evidence="33">
    <location>
        <position position="823"/>
    </location>
</feature>
<dbReference type="HAMAP" id="MF_04083">
    <property type="entry name" value="HIV_ENV"/>
    <property type="match status" value="1"/>
</dbReference>
<comment type="subcellular location">
    <subcellularLocation>
        <location evidence="3">Host cell membrane</location>
        <topology evidence="3">Peripheral membrane protein</topology>
    </subcellularLocation>
    <subcellularLocation>
        <location evidence="1">Host cell membrane</location>
        <topology evidence="1">Single-pass type I membrane protein</topology>
    </subcellularLocation>
    <subcellularLocation>
        <location evidence="2">Host endosome membrane</location>
        <topology evidence="2">Peripheral membrane protein</topology>
    </subcellularLocation>
    <subcellularLocation>
        <location evidence="5">Host endosome membrane</location>
        <topology evidence="5">Single-pass type I membrane protein</topology>
    </subcellularLocation>
    <subcellularLocation>
        <location evidence="6">Virion membrane</location>
        <topology evidence="6">Peripheral membrane protein</topology>
    </subcellularLocation>
    <subcellularLocation>
        <location evidence="4">Virion membrane</location>
        <topology evidence="4">Single-pass type I membrane protein</topology>
    </subcellularLocation>
</comment>
<dbReference type="EMBL" id="KX693051">
    <property type="protein sequence ID" value="AOK87417.1"/>
    <property type="molecule type" value="Genomic_DNA"/>
</dbReference>
<dbReference type="GO" id="GO:0020002">
    <property type="term" value="C:host cell plasma membrane"/>
    <property type="evidence" value="ECO:0007669"/>
    <property type="project" value="UniProtKB-SubCell"/>
</dbReference>
<keyword evidence="11 33" id="KW-0945">Host-virus interaction</keyword>
<dbReference type="GO" id="GO:0039654">
    <property type="term" value="P:fusion of virus membrane with host endosome membrane"/>
    <property type="evidence" value="ECO:0007669"/>
    <property type="project" value="UniProtKB-UniRule"/>
</dbReference>
<keyword evidence="9 33" id="KW-1032">Host cell membrane</keyword>
<evidence type="ECO:0000256" key="5">
    <source>
        <dbReference type="ARBA" id="ARBA00004578"/>
    </source>
</evidence>
<keyword evidence="28 33" id="KW-0325">Glycoprotein</keyword>
<dbReference type="GO" id="GO:0019062">
    <property type="term" value="P:virion attachment to host cell"/>
    <property type="evidence" value="ECO:0007669"/>
    <property type="project" value="UniProtKB-UniRule"/>
</dbReference>
<evidence type="ECO:0000256" key="13">
    <source>
        <dbReference type="ARBA" id="ARBA00022685"/>
    </source>
</evidence>
<evidence type="ECO:0000259" key="37">
    <source>
        <dbReference type="Pfam" id="PF00517"/>
    </source>
</evidence>
<evidence type="ECO:0000256" key="20">
    <source>
        <dbReference type="ARBA" id="ARBA00022879"/>
    </source>
</evidence>
<sequence length="842" mass="95041">MRVTGIRKNYQHLWRWGTLLLGMLMIYSAAENLWVTVYYGVPVWKEANTTLFCASDAKAYETEVHNVWATHACVPTDPNPQEVVLGNVTENFNMWKNDMVEQMHEDIISLWDQSLKPCVKLTPLCVTLNCTNATISNTNNVTGEVKNCTFNITTSTGTKVKDYALFNILDVAPIDNGTNNTSYRLISCNTSVITQACPKVSFEPIPIHYCTPAGFALLKCNNKTFSGTGPCTNVSTVQCTHGIRPVVSTQLLLNGSLAEGEVVIRSSNFSNNAKVIIVQLNESVAINCTRPSNNTRKSISLGPGRAWFARGQIIGDIRQAHCNLSFANWNRTLNWITKKLREQFGSETIIFDRSSGGDPEIEMHSFNCGGEFFYCNTSQLFNSTWNNNSTWNGTSFKNDTITLPCRIKQIVNMWQGIGKAMYAPPIAGQINCSSKITGLLLTRDGGGKNESNTTETFRPGGGDMKDNWRSELYKYKVVKIEPLGLAPTKAKRRVVQREKRAVGTIGAMFLGFLGAAGSTMGAASLTLTVQARQLLSGIVQQQRNLLRAIEAQQHLLQLTVWGIKQLQARVLAVERYLKDQQLLGIWGCSGKLICTTAVPWNASWSNKSLNQIWDNMTWMEWEREIDNYTKEIYTLIEESQNQQEKNELELLELDKWANLWNWFDISNWLWYIRIFIMIVGGLVGLRIIFAVLSVVNRVRQGYSPLSLQTRFPAQRGPGRPEGIEEEGGERDRDRSERLAAGFLTLFWEDLRSLCLFSYHRLRDLLLIVELLGQRGWEALKYCWNLLLYWIQELKNSAISLLNATAIAVAEGTDRVIEVVQRTCRAVLHIPRRIRQGLERALL</sequence>
<keyword evidence="14 33" id="KW-0812">Transmembrane</keyword>
<evidence type="ECO:0000256" key="15">
    <source>
        <dbReference type="ARBA" id="ARBA00022703"/>
    </source>
</evidence>
<keyword evidence="10 33" id="KW-1165">Clathrin-mediated endocytosis of virus by host</keyword>
<comment type="subunit">
    <text evidence="33">The mature envelope protein (Env) consists of a homotrimer of non-covalently associated gp120-gp41 heterodimers. The resulting complex protrudes from the virus surface as a spike. There seems to be as few as 10 spikes on the average virion. Surface protein gp120 interacts with host CD4, CCR5 and CXCR4. Gp120 also interacts with the C-type lectins CD209/DC-SIGN and CLEC4M/DC-SIGNR (collectively referred to as DC-SIGN(R)). Gp120 and gp41 interact with GalCer. Gp120 interacts with host ITGA4/ITGB7 complex; on CD4+ T-cells, this interaction results in rapid activation of integrin ITGAL/LFA-1, which facilitates efficient cell-to-cell spreading of HIV-1. Gp120 interacts with cell-associated heparan sulfate; this interaction increases virus infectivity on permissive cells and may be involved in infection of CD4- cells.</text>
</comment>
<evidence type="ECO:0000259" key="36">
    <source>
        <dbReference type="Pfam" id="PF00516"/>
    </source>
</evidence>
<evidence type="ECO:0000256" key="31">
    <source>
        <dbReference type="ARBA" id="ARBA00023296"/>
    </source>
</evidence>
<accession>A0A1C8Z163</accession>
<keyword evidence="29 33" id="KW-0899">Viral immunoevasion</keyword>
<evidence type="ECO:0000256" key="17">
    <source>
        <dbReference type="ARBA" id="ARBA00022804"/>
    </source>
</evidence>
<dbReference type="GO" id="GO:0019082">
    <property type="term" value="P:viral protein processing"/>
    <property type="evidence" value="ECO:0007669"/>
    <property type="project" value="UniProtKB-UniRule"/>
</dbReference>
<evidence type="ECO:0000256" key="28">
    <source>
        <dbReference type="ARBA" id="ARBA00023180"/>
    </source>
</evidence>
<comment type="domain">
    <text evidence="33">Some of the most genetically diverse regions of the viral genome are present in Env. They are called variable regions 1 through 5 (V1 through V5). Coreceptor usage of gp120 is determined mainly by the primary structure of the third variable region (V3) in the outer domain of gp120. The sequence of V3 determines which coreceptor, CCR5 and/or CXCR4 (corresponding to R5/macrophage, X4/T cell and R5X4/T cell and macrophage tropism), is used to trigger the fusion potential of the Env complex, and hence which cells the virus can infect. Binding to CCR5 involves a region adjacent in addition to V3.</text>
</comment>
<evidence type="ECO:0000256" key="12">
    <source>
        <dbReference type="ARBA" id="ARBA00022595"/>
    </source>
</evidence>
<feature type="domain" description="Human immunodeficiency virus 1 envelope glycoprotein Gp120" evidence="36">
    <location>
        <begin position="143"/>
        <end position="500"/>
    </location>
</feature>
<dbReference type="Gene3D" id="1.10.287.210">
    <property type="match status" value="1"/>
</dbReference>
<evidence type="ECO:0000256" key="21">
    <source>
        <dbReference type="ARBA" id="ARBA00022890"/>
    </source>
</evidence>
<feature type="site" description="Cleavage; by host furin" evidence="33">
    <location>
        <begin position="500"/>
        <end position="501"/>
    </location>
</feature>
<feature type="lipid moiety-binding region" description="S-palmitoyl cysteine; by host" evidence="33">
    <location>
        <position position="754"/>
    </location>
</feature>
<feature type="disulfide bond" evidence="33">
    <location>
        <begin position="210"/>
        <end position="239"/>
    </location>
</feature>
<evidence type="ECO:0000256" key="3">
    <source>
        <dbReference type="ARBA" id="ARBA00004505"/>
    </source>
</evidence>
<dbReference type="Gene3D" id="1.20.5.490">
    <property type="entry name" value="Single helix bin"/>
    <property type="match status" value="1"/>
</dbReference>
<feature type="chain" id="PRO_5023390562" description="Transmembrane protein gp41" evidence="33">
    <location>
        <begin position="501"/>
        <end position="842"/>
    </location>
</feature>
<evidence type="ECO:0000256" key="14">
    <source>
        <dbReference type="ARBA" id="ARBA00022692"/>
    </source>
</evidence>
<keyword evidence="22 33" id="KW-1133">Transmembrane helix</keyword>
<feature type="domain" description="Retroviral envelope protein GP41-like" evidence="37">
    <location>
        <begin position="520"/>
        <end position="708"/>
    </location>
</feature>
<comment type="domain">
    <text evidence="33">The YXXL motif is involved in determining the exact site of viral release at the surface of infected mononuclear cells and promotes endocytosis. YXXL and di-leucine endocytosis motifs interact directly or indirectly with the clathrin adapter complexes, opperate independently, and their activities are not additive.</text>
</comment>
<organism evidence="38">
    <name type="scientific">Human immunodeficiency virus type 1</name>
    <name type="common">HIV-1</name>
    <dbReference type="NCBI Taxonomy" id="11676"/>
    <lineage>
        <taxon>Viruses</taxon>
        <taxon>Riboviria</taxon>
        <taxon>Pararnavirae</taxon>
        <taxon>Artverviricota</taxon>
        <taxon>Revtraviricetes</taxon>
        <taxon>Ortervirales</taxon>
        <taxon>Retroviridae</taxon>
        <taxon>Orthoretrovirinae</taxon>
        <taxon>Lentivirus</taxon>
        <taxon>Lentivirus humimdef1</taxon>
    </lineage>
</organism>
<keyword evidence="12 33" id="KW-1162">Viral penetration into host cytoplasm</keyword>
<dbReference type="Pfam" id="PF00516">
    <property type="entry name" value="GP120"/>
    <property type="match status" value="2"/>
</dbReference>
<evidence type="ECO:0000256" key="30">
    <source>
        <dbReference type="ARBA" id="ARBA00023288"/>
    </source>
</evidence>
<dbReference type="Pfam" id="PF00517">
    <property type="entry name" value="GP41"/>
    <property type="match status" value="1"/>
</dbReference>
<comment type="similarity">
    <text evidence="33">Belongs to the HIV-1 env protein family.</text>
</comment>
<feature type="region of interest" description="CD4-binding loop" evidence="33">
    <location>
        <begin position="354"/>
        <end position="364"/>
    </location>
</feature>
<dbReference type="FunFam" id="2.170.40.20:FF:000001">
    <property type="entry name" value="Envelope glycoprotein gp160"/>
    <property type="match status" value="1"/>
</dbReference>
<keyword evidence="7 33" id="KW-1168">Fusion of virus membrane with host membrane</keyword>
<keyword evidence="24 33" id="KW-0175">Coiled coil</keyword>
<evidence type="ECO:0000256" key="10">
    <source>
        <dbReference type="ARBA" id="ARBA00022570"/>
    </source>
</evidence>
<keyword evidence="20 33" id="KW-0261">Viral envelope protein</keyword>
<keyword evidence="21 33" id="KW-1164">Virus endocytosis by host</keyword>
<comment type="caution">
    <text evidence="33 34">Lacks conserved residue(s) required for the propagation of feature annotation.</text>
</comment>
<keyword evidence="31 33" id="KW-1160">Virus entry into host cell</keyword>
<dbReference type="InterPro" id="IPR000328">
    <property type="entry name" value="GP41-like"/>
</dbReference>
<feature type="domain" description="Human immunodeficiency virus 1 envelope glycoprotein Gp120" evidence="36">
    <location>
        <begin position="33"/>
        <end position="138"/>
    </location>
</feature>
<comment type="domain">
    <text evidence="33">The CD4-binding region is targeted by the antibody b12.</text>
</comment>
<feature type="region of interest" description="Immunosuppression" evidence="33">
    <location>
        <begin position="564"/>
        <end position="582"/>
    </location>
</feature>
<comment type="function">
    <text evidence="33">Transmembrane protein gp41: Acts as a class I viral fusion protein. Under the current model, the protein has at least 3 conformational states: pre-fusion native state, pre-hairpin intermediate state, and post-fusion hairpin state. During fusion of viral and target intracellular membranes, the coiled coil regions (heptad repeats) assume a trimer-of-hairpins structure, positioning the fusion peptide in close proximity to the C-terminal region of the ectodomain. The formation of this structure appears to drive apposition and subsequent fusion of viral and target cell membranes. Complete fusion occurs in host cell endosomes and is dynamin-dependent, however some lipid transfer might occur at the plasma membrane. The virus undergoes clathrin-dependent internalization long before endosomal fusion, thus minimizing the surface exposure of conserved viral epitopes during fusion and reducing the efficacy of inhibitors targeting these epitopes. Membranes fusion leads to delivery of the nucleocapsid into the cytoplasm.</text>
</comment>
<dbReference type="GO" id="GO:0016020">
    <property type="term" value="C:membrane"/>
    <property type="evidence" value="ECO:0007669"/>
    <property type="project" value="UniProtKB-UniRule"/>
</dbReference>
<reference evidence="38" key="1">
    <citation type="submission" date="2016-08" db="EMBL/GenBank/DDBJ databases">
        <title>Escape from humoral immunity is associated with treatment failure in HIV-1-infected patients receiving long-term antiretroviral therapy: implication for predicting treatment outcome and designing individual therapeutic regimen.</title>
        <authorList>
            <person name="Ouyang Y."/>
            <person name="Yin Q."/>
            <person name="Li Z."/>
            <person name="Ma L."/>
        </authorList>
    </citation>
    <scope>NUCLEOTIDE SEQUENCE</scope>
    <source>
        <strain evidence="38">2110-6</strain>
    </source>
</reference>
<comment type="domain">
    <text evidence="33 34">The 17 amino acids long immunosuppressive region is present in many retroviral envelope proteins. Synthetic peptides derived from this relatively conserved sequence inhibit immune function in vitro and in vivo.</text>
</comment>
<keyword evidence="8 33" id="KW-1170">Fusion of virus membrane with host endosomal membrane</keyword>
<comment type="domain">
    <text evidence="33">The membrane proximal external region (MPER) present in gp41 is a tryptophan-rich region recognized by the antibodies 2F5, Z13, and 4E10. MPER seems to play a role in fusion.</text>
</comment>
<evidence type="ECO:0000256" key="32">
    <source>
        <dbReference type="ARBA" id="ARBA00062028"/>
    </source>
</evidence>
<dbReference type="GO" id="GO:0019031">
    <property type="term" value="C:viral envelope"/>
    <property type="evidence" value="ECO:0007669"/>
    <property type="project" value="UniProtKB-KW"/>
</dbReference>
<keyword evidence="30 33" id="KW-0449">Lipoprotein</keyword>
<feature type="region of interest" description="Disordered" evidence="35">
    <location>
        <begin position="712"/>
        <end position="732"/>
    </location>
</feature>
<feature type="topological domain" description="Cytoplasmic" evidence="33">
    <location>
        <begin position="696"/>
        <end position="842"/>
    </location>
</feature>
<evidence type="ECO:0000256" key="26">
    <source>
        <dbReference type="ARBA" id="ARBA00023139"/>
    </source>
</evidence>
<protein>
    <recommendedName>
        <fullName evidence="33">Envelope glycoprotein gp160</fullName>
    </recommendedName>
    <alternativeName>
        <fullName evidence="33">Env polyprotein</fullName>
    </alternativeName>
    <component>
        <recommendedName>
            <fullName evidence="33">Surface protein gp120</fullName>
            <shortName evidence="33">SU</shortName>
        </recommendedName>
        <alternativeName>
            <fullName evidence="33">Glycoprotein 120</fullName>
            <shortName evidence="33">gp120</shortName>
        </alternativeName>
    </component>
    <component>
        <recommendedName>
            <fullName evidence="33">Transmembrane protein gp41</fullName>
            <shortName evidence="33">TM</shortName>
        </recommendedName>
        <alternativeName>
            <fullName evidence="33">Glycoprotein 41</fullName>
            <shortName evidence="33">gp41</shortName>
        </alternativeName>
    </component>
</protein>
<evidence type="ECO:0000256" key="8">
    <source>
        <dbReference type="ARBA" id="ARBA00022510"/>
    </source>
</evidence>
<comment type="miscellaneous">
    <text evidence="33">HIV-1 lineages are divided in three main groups, M (for Major), O (for Outlier), and N (for New, or Non-M, Non-O). The vast majority of strains found worldwide belong to the group M. Group O seems to be endemic to and largely confined to Cameroon and neighboring countries in West Central Africa, where these viruses represent a small minority of HIV-1 strains. The group N is represented by a limited number of isolates from Cameroonian persons. The group M is further subdivided in 9 clades or subtypes (A to D, F to H, J and K).</text>
</comment>
<evidence type="ECO:0000256" key="7">
    <source>
        <dbReference type="ARBA" id="ARBA00022506"/>
    </source>
</evidence>
<gene>
    <name evidence="33 38" type="primary">env</name>
</gene>
<evidence type="ECO:0000256" key="19">
    <source>
        <dbReference type="ARBA" id="ARBA00022870"/>
    </source>
</evidence>
<feature type="disulfide bond" evidence="33">
    <location>
        <begin position="53"/>
        <end position="73"/>
    </location>
</feature>
<dbReference type="FunFam" id="1.10.287.210:FF:000001">
    <property type="entry name" value="Envelope glycoprotein gp160"/>
    <property type="match status" value="1"/>
</dbReference>
<comment type="PTM">
    <text evidence="33">Highly glycosylated by host. The high number of glycan on the protein is reffered to as 'glycan shield' because it contributes to hide protein sequence from adaptive immune system.</text>
</comment>
<evidence type="ECO:0000256" key="22">
    <source>
        <dbReference type="ARBA" id="ARBA00022989"/>
    </source>
</evidence>
<dbReference type="GO" id="GO:0005198">
    <property type="term" value="F:structural molecule activity"/>
    <property type="evidence" value="ECO:0007669"/>
    <property type="project" value="UniProtKB-UniRule"/>
</dbReference>
<feature type="chain" id="PRO_5023390561" description="Envelope glycoprotein gp160" evidence="33">
    <location>
        <begin position="32"/>
        <end position="842"/>
    </location>
</feature>
<dbReference type="SUPFAM" id="SSF56502">
    <property type="entry name" value="gp120 core"/>
    <property type="match status" value="2"/>
</dbReference>
<feature type="short sequence motif" description="Di-leucine internalization motif" evidence="33">
    <location>
        <begin position="841"/>
        <end position="842"/>
    </location>
</feature>
<feature type="transmembrane region" description="Helical" evidence="34">
    <location>
        <begin position="668"/>
        <end position="695"/>
    </location>
</feature>
<keyword evidence="19 33" id="KW-1043">Host membrane</keyword>
<evidence type="ECO:0000256" key="2">
    <source>
        <dbReference type="ARBA" id="ARBA00004433"/>
    </source>
</evidence>
<feature type="transmembrane region" description="Helical" evidence="34">
    <location>
        <begin position="12"/>
        <end position="30"/>
    </location>
</feature>
<evidence type="ECO:0000256" key="34">
    <source>
        <dbReference type="RuleBase" id="RU363095"/>
    </source>
</evidence>
<feature type="short sequence motif" description="YXXL motif; contains endocytosis signal" evidence="33">
    <location>
        <begin position="702"/>
        <end position="705"/>
    </location>
</feature>
<keyword evidence="27 33" id="KW-1015">Disulfide bond</keyword>
<comment type="PTM">
    <text evidence="33">Palmitoylation of the transmembrane protein and of Env polyprotein (prior to its proteolytic cleavage) is essential for their association with host cell membrane lipid rafts. Palmitoylation is therefore required for envelope trafficking to classical lipid rafts, but not for viral replication.</text>
</comment>
<evidence type="ECO:0000256" key="23">
    <source>
        <dbReference type="ARBA" id="ARBA00023046"/>
    </source>
</evidence>
<dbReference type="GO" id="GO:1903908">
    <property type="term" value="P:positive regulation of plasma membrane raft polarization"/>
    <property type="evidence" value="ECO:0007669"/>
    <property type="project" value="UniProtKB-UniRule"/>
</dbReference>
<comment type="subcellular location">
    <molecule>Surface protein gp120</molecule>
    <subcellularLocation>
        <location evidence="33">Virion membrane</location>
        <topology evidence="33">Peripheral membrane protein</topology>
    </subcellularLocation>
    <subcellularLocation>
        <location evidence="33">Host cell membrane</location>
        <topology evidence="33">Peripheral membrane protein</topology>
    </subcellularLocation>
    <subcellularLocation>
        <location evidence="33">Host endosome membrane</location>
        <topology evidence="33">Single-pass type I membrane protein</topology>
    </subcellularLocation>
    <text evidence="33">The surface protein is not anchored to the viral envelope, but associates with the extravirion surface through its binding to TM. It is probably concentrated at the site of budding and incorporated into the virions possibly by contacts between the cytoplasmic tail of Env and the N-terminus of Gag.</text>
</comment>
<evidence type="ECO:0000256" key="11">
    <source>
        <dbReference type="ARBA" id="ARBA00022581"/>
    </source>
</evidence>
<dbReference type="InterPro" id="IPR036377">
    <property type="entry name" value="Gp120_core_sf"/>
</dbReference>
<name>A0A1C8Z163_HV1</name>
<keyword evidence="17 33" id="KW-1161">Viral attachment to host cell</keyword>
<evidence type="ECO:0000256" key="25">
    <source>
        <dbReference type="ARBA" id="ARBA00023136"/>
    </source>
</evidence>
<feature type="region of interest" description="MPER; binding to GalCer" evidence="33">
    <location>
        <begin position="652"/>
        <end position="673"/>
    </location>
</feature>
<evidence type="ECO:0000256" key="1">
    <source>
        <dbReference type="ARBA" id="ARBA00004402"/>
    </source>
</evidence>
<keyword evidence="26 33" id="KW-0564">Palmitate</keyword>
<organismHost>
    <name type="scientific">Homo sapiens</name>
    <name type="common">Human</name>
    <dbReference type="NCBI Taxonomy" id="9606"/>
</organismHost>
<evidence type="ECO:0000256" key="18">
    <source>
        <dbReference type="ARBA" id="ARBA00022844"/>
    </source>
</evidence>
<comment type="miscellaneous">
    <text evidence="33">Inhibitors targeting HIV-1 viral envelope proteins are used as antiretroviral drugs. Attachment of virions to the cell surface via non-specific interactions and CD4 binding can be blocked by inhibitors that include cyanovirin-N, cyclotriazadisulfonamide analogs, PRO 2000, TNX 355 and PRO 542. In addition, BMS 806 can block CD4-induced conformational changes. Env interactions with the coreceptor molecules can be targeted by CCR5 antagonists including SCH-D, maraviroc (UK 427857) and aplaviroc (GW 873140), and the CXCR4 antagonist AMD 070. Fusion of viral and cellular membranes can be inhibited by peptides such as enfuvirtide and tifuvirtide (T 1249). Resistance to inhibitors associated with mutations in Env are observed. Most of the time, single mutations confer only a modest reduction in drug susceptibility. Combination of several mutations is usually required to develop a high-level drug resistance.</text>
</comment>
<evidence type="ECO:0000256" key="9">
    <source>
        <dbReference type="ARBA" id="ARBA00022511"/>
    </source>
</evidence>
<keyword evidence="23 33" id="KW-1039">Host endosome</keyword>